<dbReference type="EMBL" id="BTSX01000003">
    <property type="protein sequence ID" value="GMS90328.1"/>
    <property type="molecule type" value="Genomic_DNA"/>
</dbReference>
<accession>A0AAV5TBZ2</accession>
<keyword evidence="2" id="KW-1185">Reference proteome</keyword>
<proteinExistence type="predicted"/>
<protein>
    <submittedName>
        <fullName evidence="1">Uncharacterized protein</fullName>
    </submittedName>
</protein>
<feature type="non-terminal residue" evidence="1">
    <location>
        <position position="1"/>
    </location>
</feature>
<reference evidence="1" key="1">
    <citation type="submission" date="2023-10" db="EMBL/GenBank/DDBJ databases">
        <title>Genome assembly of Pristionchus species.</title>
        <authorList>
            <person name="Yoshida K."/>
            <person name="Sommer R.J."/>
        </authorList>
    </citation>
    <scope>NUCLEOTIDE SEQUENCE</scope>
    <source>
        <strain evidence="1">RS0144</strain>
    </source>
</reference>
<sequence>YLVRIPHAGGRAQLLDCTSNPGHDYAASGCFYRRYTDVSFMQAGFVEGGCGASLCRGGKEEK</sequence>
<feature type="non-terminal residue" evidence="1">
    <location>
        <position position="62"/>
    </location>
</feature>
<comment type="caution">
    <text evidence="1">The sequence shown here is derived from an EMBL/GenBank/DDBJ whole genome shotgun (WGS) entry which is preliminary data.</text>
</comment>
<gene>
    <name evidence="1" type="ORF">PENTCL1PPCAC_12503</name>
</gene>
<evidence type="ECO:0000313" key="1">
    <source>
        <dbReference type="EMBL" id="GMS90328.1"/>
    </source>
</evidence>
<dbReference type="Proteomes" id="UP001432027">
    <property type="component" value="Unassembled WGS sequence"/>
</dbReference>
<organism evidence="1 2">
    <name type="scientific">Pristionchus entomophagus</name>
    <dbReference type="NCBI Taxonomy" id="358040"/>
    <lineage>
        <taxon>Eukaryota</taxon>
        <taxon>Metazoa</taxon>
        <taxon>Ecdysozoa</taxon>
        <taxon>Nematoda</taxon>
        <taxon>Chromadorea</taxon>
        <taxon>Rhabditida</taxon>
        <taxon>Rhabditina</taxon>
        <taxon>Diplogasteromorpha</taxon>
        <taxon>Diplogasteroidea</taxon>
        <taxon>Neodiplogasteridae</taxon>
        <taxon>Pristionchus</taxon>
    </lineage>
</organism>
<name>A0AAV5TBZ2_9BILA</name>
<evidence type="ECO:0000313" key="2">
    <source>
        <dbReference type="Proteomes" id="UP001432027"/>
    </source>
</evidence>
<dbReference type="AlphaFoldDB" id="A0AAV5TBZ2"/>